<dbReference type="Proteomes" id="UP000694844">
    <property type="component" value="Chromosome 3"/>
</dbReference>
<evidence type="ECO:0000313" key="4">
    <source>
        <dbReference type="RefSeq" id="XP_022322375.1"/>
    </source>
</evidence>
<name>A0A8B8D3T5_CRAVI</name>
<keyword evidence="2" id="KW-1185">Reference proteome</keyword>
<evidence type="ECO:0000256" key="1">
    <source>
        <dbReference type="SAM" id="SignalP"/>
    </source>
</evidence>
<gene>
    <name evidence="3 4" type="primary">LOC111123935</name>
</gene>
<evidence type="ECO:0000313" key="2">
    <source>
        <dbReference type="Proteomes" id="UP000694844"/>
    </source>
</evidence>
<feature type="chain" id="PRO_5044666227" evidence="1">
    <location>
        <begin position="19"/>
        <end position="145"/>
    </location>
</feature>
<dbReference type="AlphaFoldDB" id="A0A8B8D3T5"/>
<dbReference type="KEGG" id="cvn:111123935"/>
<sequence length="145" mass="15957">MGLLTSLVLLSFVCAGYACKSSLYGKWTDAKTNKVVTFDSTGVTGWDVSLFSYQVTSWKCHDESTDQILLSSSPVSIYNMNFVVYRCLQLKKETDCKYTIIFQNAEEGNAGNARVSVLLEDDVANLSMCSAGEGESRTITKNDCN</sequence>
<dbReference type="OrthoDB" id="6127538at2759"/>
<evidence type="ECO:0000313" key="3">
    <source>
        <dbReference type="RefSeq" id="XP_022322374.1"/>
    </source>
</evidence>
<protein>
    <submittedName>
        <fullName evidence="3 4">Uncharacterized protein LOC111123935</fullName>
    </submittedName>
</protein>
<dbReference type="RefSeq" id="XP_022322374.1">
    <property type="nucleotide sequence ID" value="XM_022466666.1"/>
</dbReference>
<dbReference type="RefSeq" id="XP_022322375.1">
    <property type="nucleotide sequence ID" value="XM_022466667.1"/>
</dbReference>
<keyword evidence="1" id="KW-0732">Signal</keyword>
<accession>A0A8B8D3T5</accession>
<feature type="signal peptide" evidence="1">
    <location>
        <begin position="1"/>
        <end position="18"/>
    </location>
</feature>
<organism evidence="2 4">
    <name type="scientific">Crassostrea virginica</name>
    <name type="common">Eastern oyster</name>
    <dbReference type="NCBI Taxonomy" id="6565"/>
    <lineage>
        <taxon>Eukaryota</taxon>
        <taxon>Metazoa</taxon>
        <taxon>Spiralia</taxon>
        <taxon>Lophotrochozoa</taxon>
        <taxon>Mollusca</taxon>
        <taxon>Bivalvia</taxon>
        <taxon>Autobranchia</taxon>
        <taxon>Pteriomorphia</taxon>
        <taxon>Ostreida</taxon>
        <taxon>Ostreoidea</taxon>
        <taxon>Ostreidae</taxon>
        <taxon>Crassostrea</taxon>
    </lineage>
</organism>
<reference evidence="3 4" key="1">
    <citation type="submission" date="2025-04" db="UniProtKB">
        <authorList>
            <consortium name="RefSeq"/>
        </authorList>
    </citation>
    <scope>IDENTIFICATION</scope>
    <source>
        <tissue evidence="3 4">Whole sample</tissue>
    </source>
</reference>
<dbReference type="GeneID" id="111123935"/>
<proteinExistence type="predicted"/>